<dbReference type="PROSITE" id="PS51257">
    <property type="entry name" value="PROKAR_LIPOPROTEIN"/>
    <property type="match status" value="1"/>
</dbReference>
<sequence>MRLSGPITTAAALACAVSALPKPHKGNKTCPPFNGNFSIKAYQVYPENADFDFNNCKLYVGQIWNASLGIYDPYTSVHTTIEFLNISHNPSFHLGAVGADRRTGHLFLIADAAMAFPSEGKDISGTNWLMQYDPVSNYLLYKINLTETSQGKYGGFQDVEHDPEGNVFVVGTWPGTLLRVDGEGGEVREWYLPEKIVPTEKGIGGIAALGWILLAQGDASGKIWRFNMNDKKGVPYPIPITRGNHTFGASDAIYLLPKYKGTVLLVAEDTIGISVFRSKDAKWDSAEFLGLVPRPSTLEPGTNVVAPVQVGDAVYMVVEQFGDEGLGGPGTAGNRAEFPFLDITAEVEKML</sequence>
<gene>
    <name evidence="1" type="ORF">K458DRAFT_302910</name>
</gene>
<dbReference type="AlphaFoldDB" id="A0A6G1J1E2"/>
<protein>
    <submittedName>
        <fullName evidence="1">Uncharacterized protein</fullName>
    </submittedName>
</protein>
<keyword evidence="2" id="KW-1185">Reference proteome</keyword>
<dbReference type="InterPro" id="IPR054550">
    <property type="entry name" value="Mala_s_1-like"/>
</dbReference>
<name>A0A6G1J1E2_9PLEO</name>
<evidence type="ECO:0000313" key="1">
    <source>
        <dbReference type="EMBL" id="KAF2684336.1"/>
    </source>
</evidence>
<dbReference type="EMBL" id="MU005581">
    <property type="protein sequence ID" value="KAF2684336.1"/>
    <property type="molecule type" value="Genomic_DNA"/>
</dbReference>
<proteinExistence type="predicted"/>
<evidence type="ECO:0000313" key="2">
    <source>
        <dbReference type="Proteomes" id="UP000799291"/>
    </source>
</evidence>
<accession>A0A6G1J1E2</accession>
<organism evidence="1 2">
    <name type="scientific">Lentithecium fluviatile CBS 122367</name>
    <dbReference type="NCBI Taxonomy" id="1168545"/>
    <lineage>
        <taxon>Eukaryota</taxon>
        <taxon>Fungi</taxon>
        <taxon>Dikarya</taxon>
        <taxon>Ascomycota</taxon>
        <taxon>Pezizomycotina</taxon>
        <taxon>Dothideomycetes</taxon>
        <taxon>Pleosporomycetidae</taxon>
        <taxon>Pleosporales</taxon>
        <taxon>Massarineae</taxon>
        <taxon>Lentitheciaceae</taxon>
        <taxon>Lentithecium</taxon>
    </lineage>
</organism>
<dbReference type="OrthoDB" id="4434395at2759"/>
<dbReference type="CDD" id="cd12811">
    <property type="entry name" value="MALA"/>
    <property type="match status" value="1"/>
</dbReference>
<reference evidence="1" key="1">
    <citation type="journal article" date="2020" name="Stud. Mycol.">
        <title>101 Dothideomycetes genomes: a test case for predicting lifestyles and emergence of pathogens.</title>
        <authorList>
            <person name="Haridas S."/>
            <person name="Albert R."/>
            <person name="Binder M."/>
            <person name="Bloem J."/>
            <person name="Labutti K."/>
            <person name="Salamov A."/>
            <person name="Andreopoulos B."/>
            <person name="Baker S."/>
            <person name="Barry K."/>
            <person name="Bills G."/>
            <person name="Bluhm B."/>
            <person name="Cannon C."/>
            <person name="Castanera R."/>
            <person name="Culley D."/>
            <person name="Daum C."/>
            <person name="Ezra D."/>
            <person name="Gonzalez J."/>
            <person name="Henrissat B."/>
            <person name="Kuo A."/>
            <person name="Liang C."/>
            <person name="Lipzen A."/>
            <person name="Lutzoni F."/>
            <person name="Magnuson J."/>
            <person name="Mondo S."/>
            <person name="Nolan M."/>
            <person name="Ohm R."/>
            <person name="Pangilinan J."/>
            <person name="Park H.-J."/>
            <person name="Ramirez L."/>
            <person name="Alfaro M."/>
            <person name="Sun H."/>
            <person name="Tritt A."/>
            <person name="Yoshinaga Y."/>
            <person name="Zwiers L.-H."/>
            <person name="Turgeon B."/>
            <person name="Goodwin S."/>
            <person name="Spatafora J."/>
            <person name="Crous P."/>
            <person name="Grigoriev I."/>
        </authorList>
    </citation>
    <scope>NUCLEOTIDE SEQUENCE</scope>
    <source>
        <strain evidence="1">CBS 122367</strain>
    </source>
</reference>
<dbReference type="Proteomes" id="UP000799291">
    <property type="component" value="Unassembled WGS sequence"/>
</dbReference>
<dbReference type="SUPFAM" id="SSF63829">
    <property type="entry name" value="Calcium-dependent phosphotriesterase"/>
    <property type="match status" value="1"/>
</dbReference>